<feature type="domain" description="Signal transduction histidine kinase internal region" evidence="2">
    <location>
        <begin position="211"/>
        <end position="281"/>
    </location>
</feature>
<gene>
    <name evidence="4" type="ORF">J2S18_002496</name>
</gene>
<dbReference type="PANTHER" id="PTHR34220:SF7">
    <property type="entry name" value="SENSOR HISTIDINE KINASE YPDA"/>
    <property type="match status" value="1"/>
</dbReference>
<dbReference type="Proteomes" id="UP001228504">
    <property type="component" value="Unassembled WGS sequence"/>
</dbReference>
<dbReference type="Pfam" id="PF10114">
    <property type="entry name" value="PocR"/>
    <property type="match status" value="1"/>
</dbReference>
<evidence type="ECO:0000259" key="1">
    <source>
        <dbReference type="Pfam" id="PF02518"/>
    </source>
</evidence>
<dbReference type="InterPro" id="IPR010559">
    <property type="entry name" value="Sig_transdc_His_kin_internal"/>
</dbReference>
<dbReference type="InterPro" id="IPR003594">
    <property type="entry name" value="HATPase_dom"/>
</dbReference>
<dbReference type="SUPFAM" id="SSF55874">
    <property type="entry name" value="ATPase domain of HSP90 chaperone/DNA topoisomerase II/histidine kinase"/>
    <property type="match status" value="1"/>
</dbReference>
<evidence type="ECO:0000259" key="2">
    <source>
        <dbReference type="Pfam" id="PF06580"/>
    </source>
</evidence>
<feature type="domain" description="PocR" evidence="3">
    <location>
        <begin position="10"/>
        <end position="168"/>
    </location>
</feature>
<dbReference type="InterPro" id="IPR050640">
    <property type="entry name" value="Bact_2-comp_sensor_kinase"/>
</dbReference>
<keyword evidence="5" id="KW-1185">Reference proteome</keyword>
<dbReference type="EMBL" id="JAUSUF010000010">
    <property type="protein sequence ID" value="MDQ0150548.1"/>
    <property type="molecule type" value="Genomic_DNA"/>
</dbReference>
<evidence type="ECO:0000313" key="5">
    <source>
        <dbReference type="Proteomes" id="UP001228504"/>
    </source>
</evidence>
<sequence length="399" mass="46128">MNKFISLKNIIDVKDFQKIQEDISKATGVAILTTDYKGKPFTKHSCCTEFCKIIRSDKNFTHLCEKCDSMGGLEAARCGKPYIYKCHMGLVDFAIPIIVEDQYLGLLMGGQILVEEENSNLENIVPIHHSIEEHKLKSAYKNLTVMSLNKIQSIAEMLFHISNYIIGEALFKMSQEEIDEKDKDVKRSKFKQIELERELEKSTLKSLECITSQRFIFNILNSACSLAIIEDAPNTREVLFKLSNMIRFSYEKSNKVVTIEEELKYILDYLSLQKIRFSKRLDFSINMDDRYKSIKIPFMMIYPFVENAITHGLKSKDKGAFINISLLENDEFIVVSIKDNGVGIEEDLLENINMNKKINGNGISNVKERMNKFYRYNYKIDIKSEINKGTEVIIKFLKE</sequence>
<dbReference type="PANTHER" id="PTHR34220">
    <property type="entry name" value="SENSOR HISTIDINE KINASE YPDA"/>
    <property type="match status" value="1"/>
</dbReference>
<comment type="caution">
    <text evidence="4">The sequence shown here is derived from an EMBL/GenBank/DDBJ whole genome shotgun (WGS) entry which is preliminary data.</text>
</comment>
<name>A0ABT9UW60_9FIRM</name>
<reference evidence="4 5" key="1">
    <citation type="submission" date="2023-07" db="EMBL/GenBank/DDBJ databases">
        <title>Genomic Encyclopedia of Type Strains, Phase IV (KMG-IV): sequencing the most valuable type-strain genomes for metagenomic binning, comparative biology and taxonomic classification.</title>
        <authorList>
            <person name="Goeker M."/>
        </authorList>
    </citation>
    <scope>NUCLEOTIDE SEQUENCE [LARGE SCALE GENOMIC DNA]</scope>
    <source>
        <strain evidence="4 5">DSM 20694</strain>
    </source>
</reference>
<dbReference type="Pfam" id="PF06580">
    <property type="entry name" value="His_kinase"/>
    <property type="match status" value="1"/>
</dbReference>
<dbReference type="InterPro" id="IPR036890">
    <property type="entry name" value="HATPase_C_sf"/>
</dbReference>
<dbReference type="RefSeq" id="WP_307487265.1">
    <property type="nucleotide sequence ID" value="NZ_JAUSUF010000010.1"/>
</dbReference>
<evidence type="ECO:0000259" key="3">
    <source>
        <dbReference type="Pfam" id="PF10114"/>
    </source>
</evidence>
<protein>
    <submittedName>
        <fullName evidence="4">Ligand-binding sensor protein</fullName>
    </submittedName>
</protein>
<dbReference type="InterPro" id="IPR018771">
    <property type="entry name" value="PocR_dom"/>
</dbReference>
<feature type="domain" description="Histidine kinase/HSP90-like ATPase" evidence="1">
    <location>
        <begin position="301"/>
        <end position="396"/>
    </location>
</feature>
<accession>A0ABT9UW60</accession>
<evidence type="ECO:0000313" key="4">
    <source>
        <dbReference type="EMBL" id="MDQ0150548.1"/>
    </source>
</evidence>
<proteinExistence type="predicted"/>
<dbReference type="Pfam" id="PF02518">
    <property type="entry name" value="HATPase_c"/>
    <property type="match status" value="1"/>
</dbReference>
<dbReference type="Gene3D" id="3.30.565.10">
    <property type="entry name" value="Histidine kinase-like ATPase, C-terminal domain"/>
    <property type="match status" value="1"/>
</dbReference>
<organism evidence="4 5">
    <name type="scientific">Eubacterium multiforme</name>
    <dbReference type="NCBI Taxonomy" id="83339"/>
    <lineage>
        <taxon>Bacteria</taxon>
        <taxon>Bacillati</taxon>
        <taxon>Bacillota</taxon>
        <taxon>Clostridia</taxon>
        <taxon>Eubacteriales</taxon>
        <taxon>Eubacteriaceae</taxon>
        <taxon>Eubacterium</taxon>
    </lineage>
</organism>